<dbReference type="Pfam" id="PF05730">
    <property type="entry name" value="CFEM"/>
    <property type="match status" value="1"/>
</dbReference>
<evidence type="ECO:0000256" key="14">
    <source>
        <dbReference type="SAM" id="MobiDB-lite"/>
    </source>
</evidence>
<gene>
    <name evidence="18" type="ORF">HIM_08360</name>
</gene>
<feature type="region of interest" description="Disordered" evidence="14">
    <location>
        <begin position="369"/>
        <end position="391"/>
    </location>
</feature>
<organism evidence="18 19">
    <name type="scientific">Hirsutella minnesotensis 3608</name>
    <dbReference type="NCBI Taxonomy" id="1043627"/>
    <lineage>
        <taxon>Eukaryota</taxon>
        <taxon>Fungi</taxon>
        <taxon>Dikarya</taxon>
        <taxon>Ascomycota</taxon>
        <taxon>Pezizomycotina</taxon>
        <taxon>Sordariomycetes</taxon>
        <taxon>Hypocreomycetidae</taxon>
        <taxon>Hypocreales</taxon>
        <taxon>Ophiocordycipitaceae</taxon>
        <taxon>Hirsutella</taxon>
    </lineage>
</organism>
<keyword evidence="12" id="KW-0449">Lipoprotein</keyword>
<dbReference type="GO" id="GO:0005576">
    <property type="term" value="C:extracellular region"/>
    <property type="evidence" value="ECO:0007669"/>
    <property type="project" value="UniProtKB-SubCell"/>
</dbReference>
<dbReference type="Proteomes" id="UP000054481">
    <property type="component" value="Unassembled WGS sequence"/>
</dbReference>
<dbReference type="GO" id="GO:0098552">
    <property type="term" value="C:side of membrane"/>
    <property type="evidence" value="ECO:0007669"/>
    <property type="project" value="UniProtKB-KW"/>
</dbReference>
<evidence type="ECO:0000256" key="7">
    <source>
        <dbReference type="ARBA" id="ARBA00022692"/>
    </source>
</evidence>
<evidence type="ECO:0000313" key="18">
    <source>
        <dbReference type="EMBL" id="KJZ72218.1"/>
    </source>
</evidence>
<proteinExistence type="inferred from homology"/>
<evidence type="ECO:0000256" key="12">
    <source>
        <dbReference type="ARBA" id="ARBA00023288"/>
    </source>
</evidence>
<feature type="transmembrane region" description="Helical" evidence="15">
    <location>
        <begin position="292"/>
        <end position="311"/>
    </location>
</feature>
<evidence type="ECO:0000256" key="2">
    <source>
        <dbReference type="ARBA" id="ARBA00004589"/>
    </source>
</evidence>
<protein>
    <submittedName>
        <fullName evidence="18">Uncharacterized protein</fullName>
    </submittedName>
</protein>
<dbReference type="InterPro" id="IPR008427">
    <property type="entry name" value="Extracellular_membr_CFEM_dom"/>
</dbReference>
<dbReference type="EMBL" id="KQ030550">
    <property type="protein sequence ID" value="KJZ72218.1"/>
    <property type="molecule type" value="Genomic_DNA"/>
</dbReference>
<feature type="transmembrane region" description="Helical" evidence="15">
    <location>
        <begin position="210"/>
        <end position="231"/>
    </location>
</feature>
<evidence type="ECO:0000256" key="10">
    <source>
        <dbReference type="ARBA" id="ARBA00023136"/>
    </source>
</evidence>
<dbReference type="InterPro" id="IPR049326">
    <property type="entry name" value="Rhodopsin_dom_fungi"/>
</dbReference>
<sequence length="462" mass="51009">MNPATASVQTGAPATPSWLGTRQVDMGNFPSCAVPCITATCPDFDINCICGTGFHGIDEKRSQCIIDSCGFPVSLPARNLIATACGAPIRNQTPRFNIMLVILLGFTFLFILLRLVFKQFFSSRRRLGIDDWVIVVKSLVGLPCVAVLIFGLGANGLGKDVWTLKPDEVAAFSRYFYIMEMLYLVILTLVRLSVTLFYLEIFPSKTARRLLWGTAIFHVASGVAFVVKVVFQCWPISFNWTIYTEVHSQGHCVNISASSWANAGIGVAADLWLLAIPLFQLKKLDLHWKKKVGAALMFLAGATGTVVSILRLGSLHHFADTINPTWERYGIVWWSAIEVQAGMMCTCLPAARAILVHFWPHVFGTGFQPRSRGSTEPTSEPFSSQSRLEEGQGMVVGSRCNSMIGKTSTRDSSYPVSPINHQGIWQGLETAMPELKEEAQEESAETMEITIQLDDKDHRAHI</sequence>
<evidence type="ECO:0000256" key="6">
    <source>
        <dbReference type="ARBA" id="ARBA00022622"/>
    </source>
</evidence>
<dbReference type="OrthoDB" id="4926555at2759"/>
<keyword evidence="19" id="KW-1185">Reference proteome</keyword>
<name>A0A0F7ZSZ4_9HYPO</name>
<reference evidence="18 19" key="1">
    <citation type="journal article" date="2014" name="Genome Biol. Evol.">
        <title>Comparative genomics and transcriptomics analyses reveal divergent lifestyle features of nematode endoparasitic fungus Hirsutella minnesotensis.</title>
        <authorList>
            <person name="Lai Y."/>
            <person name="Liu K."/>
            <person name="Zhang X."/>
            <person name="Zhang X."/>
            <person name="Li K."/>
            <person name="Wang N."/>
            <person name="Shu C."/>
            <person name="Wu Y."/>
            <person name="Wang C."/>
            <person name="Bushley K.E."/>
            <person name="Xiang M."/>
            <person name="Liu X."/>
        </authorList>
    </citation>
    <scope>NUCLEOTIDE SEQUENCE [LARGE SCALE GENOMIC DNA]</scope>
    <source>
        <strain evidence="18 19">3608</strain>
    </source>
</reference>
<keyword evidence="5" id="KW-0964">Secreted</keyword>
<keyword evidence="7 15" id="KW-0812">Transmembrane</keyword>
<evidence type="ECO:0000259" key="16">
    <source>
        <dbReference type="Pfam" id="PF05730"/>
    </source>
</evidence>
<keyword evidence="9 15" id="KW-1133">Transmembrane helix</keyword>
<evidence type="ECO:0000256" key="11">
    <source>
        <dbReference type="ARBA" id="ARBA00023157"/>
    </source>
</evidence>
<evidence type="ECO:0000256" key="8">
    <source>
        <dbReference type="ARBA" id="ARBA00022729"/>
    </source>
</evidence>
<dbReference type="AlphaFoldDB" id="A0A0F7ZSZ4"/>
<accession>A0A0F7ZSZ4</accession>
<evidence type="ECO:0000256" key="13">
    <source>
        <dbReference type="ARBA" id="ARBA00038359"/>
    </source>
</evidence>
<feature type="domain" description="Rhodopsin" evidence="17">
    <location>
        <begin position="116"/>
        <end position="356"/>
    </location>
</feature>
<dbReference type="PANTHER" id="PTHR33048">
    <property type="entry name" value="PTH11-LIKE INTEGRAL MEMBRANE PROTEIN (AFU_ORTHOLOGUE AFUA_5G11245)"/>
    <property type="match status" value="1"/>
</dbReference>
<evidence type="ECO:0000256" key="4">
    <source>
        <dbReference type="ARBA" id="ARBA00010031"/>
    </source>
</evidence>
<evidence type="ECO:0000256" key="3">
    <source>
        <dbReference type="ARBA" id="ARBA00004613"/>
    </source>
</evidence>
<comment type="subcellular location">
    <subcellularLocation>
        <location evidence="2">Membrane</location>
        <topology evidence="2">Lipid-anchor</topology>
        <topology evidence="2">GPI-anchor</topology>
    </subcellularLocation>
    <subcellularLocation>
        <location evidence="1">Membrane</location>
        <topology evidence="1">Multi-pass membrane protein</topology>
    </subcellularLocation>
    <subcellularLocation>
        <location evidence="3">Secreted</location>
    </subcellularLocation>
</comment>
<feature type="transmembrane region" description="Helical" evidence="15">
    <location>
        <begin position="98"/>
        <end position="117"/>
    </location>
</feature>
<evidence type="ECO:0000256" key="1">
    <source>
        <dbReference type="ARBA" id="ARBA00004141"/>
    </source>
</evidence>
<keyword evidence="6" id="KW-0336">GPI-anchor</keyword>
<dbReference type="PANTHER" id="PTHR33048:SF143">
    <property type="entry name" value="EXTRACELLULAR MEMBRANE PROTEIN CFEM DOMAIN-CONTAINING PROTEIN-RELATED"/>
    <property type="match status" value="1"/>
</dbReference>
<feature type="transmembrane region" description="Helical" evidence="15">
    <location>
        <begin position="260"/>
        <end position="280"/>
    </location>
</feature>
<dbReference type="InterPro" id="IPR052337">
    <property type="entry name" value="SAT4-like"/>
</dbReference>
<feature type="transmembrane region" description="Helical" evidence="15">
    <location>
        <begin position="129"/>
        <end position="154"/>
    </location>
</feature>
<keyword evidence="10 15" id="KW-0472">Membrane</keyword>
<evidence type="ECO:0000313" key="19">
    <source>
        <dbReference type="Proteomes" id="UP000054481"/>
    </source>
</evidence>
<evidence type="ECO:0000256" key="5">
    <source>
        <dbReference type="ARBA" id="ARBA00022525"/>
    </source>
</evidence>
<evidence type="ECO:0000256" key="9">
    <source>
        <dbReference type="ARBA" id="ARBA00022989"/>
    </source>
</evidence>
<comment type="similarity">
    <text evidence="13">Belongs to the SAT4 family.</text>
</comment>
<comment type="similarity">
    <text evidence="4">Belongs to the RBT5 family.</text>
</comment>
<evidence type="ECO:0000256" key="15">
    <source>
        <dbReference type="SAM" id="Phobius"/>
    </source>
</evidence>
<keyword evidence="11" id="KW-1015">Disulfide bond</keyword>
<keyword evidence="6" id="KW-0325">Glycoprotein</keyword>
<feature type="transmembrane region" description="Helical" evidence="15">
    <location>
        <begin position="174"/>
        <end position="198"/>
    </location>
</feature>
<dbReference type="Pfam" id="PF20684">
    <property type="entry name" value="Fung_rhodopsin"/>
    <property type="match status" value="1"/>
</dbReference>
<evidence type="ECO:0000259" key="17">
    <source>
        <dbReference type="Pfam" id="PF20684"/>
    </source>
</evidence>
<keyword evidence="8" id="KW-0732">Signal</keyword>
<feature type="compositionally biased region" description="Polar residues" evidence="14">
    <location>
        <begin position="371"/>
        <end position="386"/>
    </location>
</feature>
<feature type="domain" description="CFEM" evidence="16">
    <location>
        <begin position="27"/>
        <end position="85"/>
    </location>
</feature>